<feature type="compositionally biased region" description="Polar residues" evidence="1">
    <location>
        <begin position="523"/>
        <end position="546"/>
    </location>
</feature>
<dbReference type="PANTHER" id="PTHR16151:SF2">
    <property type="entry name" value="HAUS AUGMIN-LIKE COMPLEX SUBUNIT 6"/>
    <property type="match status" value="1"/>
</dbReference>
<evidence type="ECO:0000259" key="2">
    <source>
        <dbReference type="Pfam" id="PF14661"/>
    </source>
</evidence>
<dbReference type="HOGENOM" id="CLU_291078_0_0_1"/>
<dbReference type="InterPro" id="IPR028163">
    <property type="entry name" value="HAUS_6_N"/>
</dbReference>
<evidence type="ECO:0000313" key="4">
    <source>
        <dbReference type="Proteomes" id="UP000030746"/>
    </source>
</evidence>
<dbReference type="AlphaFoldDB" id="V3Z9D0"/>
<dbReference type="KEGG" id="lgi:LOTGIDRAFT_235007"/>
<dbReference type="EMBL" id="KB202883">
    <property type="protein sequence ID" value="ESO87513.1"/>
    <property type="molecule type" value="Genomic_DNA"/>
</dbReference>
<feature type="region of interest" description="Disordered" evidence="1">
    <location>
        <begin position="231"/>
        <end position="253"/>
    </location>
</feature>
<protein>
    <recommendedName>
        <fullName evidence="2">HAUS augmin-like complex subunit 6 N-terminal domain-containing protein</fullName>
    </recommendedName>
</protein>
<dbReference type="Pfam" id="PF14661">
    <property type="entry name" value="HAUS6_N"/>
    <property type="match status" value="1"/>
</dbReference>
<dbReference type="OMA" id="RSHCNEV"/>
<dbReference type="InterPro" id="IPR026797">
    <property type="entry name" value="HAUS_6"/>
</dbReference>
<dbReference type="GeneID" id="20249718"/>
<dbReference type="Proteomes" id="UP000030746">
    <property type="component" value="Unassembled WGS sequence"/>
</dbReference>
<dbReference type="GO" id="GO:0051225">
    <property type="term" value="P:spindle assembly"/>
    <property type="evidence" value="ECO:0007669"/>
    <property type="project" value="InterPro"/>
</dbReference>
<proteinExistence type="predicted"/>
<dbReference type="GO" id="GO:1990498">
    <property type="term" value="C:mitotic spindle microtubule"/>
    <property type="evidence" value="ECO:0007669"/>
    <property type="project" value="TreeGrafter"/>
</dbReference>
<feature type="domain" description="HAUS augmin-like complex subunit 6 N-terminal" evidence="2">
    <location>
        <begin position="27"/>
        <end position="280"/>
    </location>
</feature>
<dbReference type="STRING" id="225164.V3Z9D0"/>
<dbReference type="CTD" id="20249718"/>
<dbReference type="PANTHER" id="PTHR16151">
    <property type="entry name" value="HAUS AUGMIN-LIKE COMPLEX SUBUNIT 6"/>
    <property type="match status" value="1"/>
</dbReference>
<evidence type="ECO:0000256" key="1">
    <source>
        <dbReference type="SAM" id="MobiDB-lite"/>
    </source>
</evidence>
<organism evidence="3 4">
    <name type="scientific">Lottia gigantea</name>
    <name type="common">Giant owl limpet</name>
    <dbReference type="NCBI Taxonomy" id="225164"/>
    <lineage>
        <taxon>Eukaryota</taxon>
        <taxon>Metazoa</taxon>
        <taxon>Spiralia</taxon>
        <taxon>Lophotrochozoa</taxon>
        <taxon>Mollusca</taxon>
        <taxon>Gastropoda</taxon>
        <taxon>Patellogastropoda</taxon>
        <taxon>Lottioidea</taxon>
        <taxon>Lottiidae</taxon>
        <taxon>Lottia</taxon>
    </lineage>
</organism>
<sequence length="1050" mass="118698">MANESDVFGSVLETDYNSKEYDIKQAFFTNLLLLGFEAKTFEMKYRIPFTKDMFNLPNKTGSEAVLYFLFNQLNPVMCKEEFRCICFWPISNKKDEQLFRRACNNWLINIQKEEPDSHLPRVAASLLMSPGGNKFYEFLFSFSNYVLCQVIKRDNGVKSVLGFPELCQKTVLLDDVIGKTVQCSAIRCRKQYFRQLQQTLVSNNEWKEYSSELVNEYRQLTKKIRDLERDVRSEMQAANEKSQTRGSPGMSKRKSFSLEYDLDSQSVRRTQRIQKVREMWRQVEKFQSEDSKDREIIQAILDEILSKNKQSSAGINATDLNIKIPDILLRECETEIHRRQVDNTYKGGKVNLLSLIQLWNLSLHLYIERLQNVSSKDIENENSSVIQQLHTHNAHLINAQGLREKLSEDLLPELKQSISSLRTDLDTVLSTSKHRTPNTSRTMTGFELSTATPPVSFTPQDDIQVNQKPSTLYQTSTQDISTPEAANEIIDTVLQTSRKTINKYHQGSPIFIPSTSTSIPVSNRNTNSIKTSKSLNSHLPSKPNLNNHKKETQDTSLKSSTPIQKRHMPKVNSKLAEEPKIKSSPFPSVRNESRRNTPAKTKRPKSHDILVDKIVSAVVDGTSLDKLELSQSDDLDINLLNPIAAQDDGVFVSQDKIRRSPEGNDQEEPQPNQQGYPAVFTADNTRIKLSFTDDVEPLPSHQSTDLNDTSSCTTVIPKNTLTITEDNDSGLLTVDQQQPPFLHNSPSGLQSPEKSEFTTMEQRSMSPQDDMLDSLNSKHDSLLNLHDSNLDRELPSLVVSSPMESDKPADLLKSGRKSDIFGKLKLTSEDDLDDIFNTKTPRILRKTAAINSVDSSFSETDQVFTDRIGHFDSLQDDDPVTLRTFSPPKPSSDLLVDFNSSWKKQTSSANLDVATFVDKDNSSDIENEEFPDLLDINESFSPVKKGIKLVGISPGKTVKHVSPSKSSVDIAECRKAASETLNRFSIEIDDLIAQTDRTIHDKEQLLSTSLSDELLISDLSEKYLRPVSSHQSSRLSPDLLDQDIFGNYIG</sequence>
<feature type="compositionally biased region" description="Polar residues" evidence="1">
    <location>
        <begin position="554"/>
        <end position="563"/>
    </location>
</feature>
<name>V3Z9D0_LOTGI</name>
<dbReference type="RefSeq" id="XP_009061710.1">
    <property type="nucleotide sequence ID" value="XM_009063462.1"/>
</dbReference>
<keyword evidence="4" id="KW-1185">Reference proteome</keyword>
<reference evidence="3 4" key="1">
    <citation type="journal article" date="2013" name="Nature">
        <title>Insights into bilaterian evolution from three spiralian genomes.</title>
        <authorList>
            <person name="Simakov O."/>
            <person name="Marletaz F."/>
            <person name="Cho S.J."/>
            <person name="Edsinger-Gonzales E."/>
            <person name="Havlak P."/>
            <person name="Hellsten U."/>
            <person name="Kuo D.H."/>
            <person name="Larsson T."/>
            <person name="Lv J."/>
            <person name="Arendt D."/>
            <person name="Savage R."/>
            <person name="Osoegawa K."/>
            <person name="de Jong P."/>
            <person name="Grimwood J."/>
            <person name="Chapman J.A."/>
            <person name="Shapiro H."/>
            <person name="Aerts A."/>
            <person name="Otillar R.P."/>
            <person name="Terry A.Y."/>
            <person name="Boore J.L."/>
            <person name="Grigoriev I.V."/>
            <person name="Lindberg D.R."/>
            <person name="Seaver E.C."/>
            <person name="Weisblat D.A."/>
            <person name="Putnam N.H."/>
            <person name="Rokhsar D.S."/>
        </authorList>
    </citation>
    <scope>NUCLEOTIDE SEQUENCE [LARGE SCALE GENOMIC DNA]</scope>
</reference>
<feature type="region of interest" description="Disordered" evidence="1">
    <location>
        <begin position="740"/>
        <end position="759"/>
    </location>
</feature>
<accession>V3Z9D0</accession>
<gene>
    <name evidence="3" type="ORF">LOTGIDRAFT_235007</name>
</gene>
<dbReference type="GO" id="GO:0008017">
    <property type="term" value="F:microtubule binding"/>
    <property type="evidence" value="ECO:0007669"/>
    <property type="project" value="TreeGrafter"/>
</dbReference>
<evidence type="ECO:0000313" key="3">
    <source>
        <dbReference type="EMBL" id="ESO87513.1"/>
    </source>
</evidence>
<dbReference type="OrthoDB" id="5575722at2759"/>
<dbReference type="GO" id="GO:0070652">
    <property type="term" value="C:HAUS complex"/>
    <property type="evidence" value="ECO:0007669"/>
    <property type="project" value="InterPro"/>
</dbReference>
<feature type="region of interest" description="Disordered" evidence="1">
    <location>
        <begin position="507"/>
        <end position="607"/>
    </location>
</feature>
<feature type="compositionally biased region" description="Low complexity" evidence="1">
    <location>
        <begin position="508"/>
        <end position="522"/>
    </location>
</feature>